<evidence type="ECO:0000313" key="1">
    <source>
        <dbReference type="EMBL" id="MFC4336917.1"/>
    </source>
</evidence>
<proteinExistence type="predicted"/>
<dbReference type="EMBL" id="JBHSDK010000024">
    <property type="protein sequence ID" value="MFC4336917.1"/>
    <property type="molecule type" value="Genomic_DNA"/>
</dbReference>
<sequence length="178" mass="19336">MSPTAADNLIARAEAEHRPPPTSGPPVPSWWRSAPQAVSDALTELAHFSGNRFPSLHLAVSDYCRVSADVYAQRVRARKWRLRPSASVELEPSRLLSHYFTTSDPVAAYHHCGPDDLRDAVISARAQAEGDNPPAVVRVVCDEDWLEAQAALVTTAQRSGVSRTVPNPLLFPGAADAY</sequence>
<keyword evidence="2" id="KW-1185">Reference proteome</keyword>
<gene>
    <name evidence="1" type="ORF">ACFPET_17075</name>
</gene>
<accession>A0ABV8U2N8</accession>
<dbReference type="Proteomes" id="UP001595823">
    <property type="component" value="Unassembled WGS sequence"/>
</dbReference>
<comment type="caution">
    <text evidence="1">The sequence shown here is derived from an EMBL/GenBank/DDBJ whole genome shotgun (WGS) entry which is preliminary data.</text>
</comment>
<evidence type="ECO:0000313" key="2">
    <source>
        <dbReference type="Proteomes" id="UP001595823"/>
    </source>
</evidence>
<organism evidence="1 2">
    <name type="scientific">Salininema proteolyticum</name>
    <dbReference type="NCBI Taxonomy" id="1607685"/>
    <lineage>
        <taxon>Bacteria</taxon>
        <taxon>Bacillati</taxon>
        <taxon>Actinomycetota</taxon>
        <taxon>Actinomycetes</taxon>
        <taxon>Glycomycetales</taxon>
        <taxon>Glycomycetaceae</taxon>
        <taxon>Salininema</taxon>
    </lineage>
</organism>
<name>A0ABV8U2N8_9ACTN</name>
<protein>
    <submittedName>
        <fullName evidence="1">Uncharacterized protein</fullName>
    </submittedName>
</protein>
<reference evidence="2" key="1">
    <citation type="journal article" date="2019" name="Int. J. Syst. Evol. Microbiol.">
        <title>The Global Catalogue of Microorganisms (GCM) 10K type strain sequencing project: providing services to taxonomists for standard genome sequencing and annotation.</title>
        <authorList>
            <consortium name="The Broad Institute Genomics Platform"/>
            <consortium name="The Broad Institute Genome Sequencing Center for Infectious Disease"/>
            <person name="Wu L."/>
            <person name="Ma J."/>
        </authorList>
    </citation>
    <scope>NUCLEOTIDE SEQUENCE [LARGE SCALE GENOMIC DNA]</scope>
    <source>
        <strain evidence="2">IBRC-M 10908</strain>
    </source>
</reference>
<dbReference type="RefSeq" id="WP_380623340.1">
    <property type="nucleotide sequence ID" value="NZ_JBHSDK010000024.1"/>
</dbReference>